<dbReference type="Pfam" id="PF02176">
    <property type="entry name" value="zf-TRAF"/>
    <property type="match status" value="2"/>
</dbReference>
<evidence type="ECO:0000259" key="10">
    <source>
        <dbReference type="PROSITE" id="PS50145"/>
    </source>
</evidence>
<evidence type="ECO:0000256" key="3">
    <source>
        <dbReference type="ARBA" id="ARBA00022723"/>
    </source>
</evidence>
<dbReference type="EMBL" id="CAJNOL010002896">
    <property type="protein sequence ID" value="CAF1535829.1"/>
    <property type="molecule type" value="Genomic_DNA"/>
</dbReference>
<dbReference type="InterPro" id="IPR008974">
    <property type="entry name" value="TRAF-like"/>
</dbReference>
<reference evidence="11" key="1">
    <citation type="submission" date="2021-02" db="EMBL/GenBank/DDBJ databases">
        <authorList>
            <person name="Nowell W R."/>
        </authorList>
    </citation>
    <scope>NUCLEOTIDE SEQUENCE</scope>
</reference>
<feature type="domain" description="MATH" evidence="9">
    <location>
        <begin position="304"/>
        <end position="455"/>
    </location>
</feature>
<feature type="domain" description="TRAF-type" evidence="10">
    <location>
        <begin position="192"/>
        <end position="240"/>
    </location>
</feature>
<dbReference type="InterPro" id="IPR002083">
    <property type="entry name" value="MATH/TRAF_dom"/>
</dbReference>
<dbReference type="PROSITE" id="PS00518">
    <property type="entry name" value="ZF_RING_1"/>
    <property type="match status" value="1"/>
</dbReference>
<dbReference type="InterPro" id="IPR017907">
    <property type="entry name" value="Znf_RING_CS"/>
</dbReference>
<evidence type="ECO:0000259" key="9">
    <source>
        <dbReference type="PROSITE" id="PS50144"/>
    </source>
</evidence>
<comment type="subcellular location">
    <subcellularLocation>
        <location evidence="1">Cytoplasm</location>
    </subcellularLocation>
</comment>
<keyword evidence="4" id="KW-0677">Repeat</keyword>
<dbReference type="Proteomes" id="UP000663854">
    <property type="component" value="Unassembled WGS sequence"/>
</dbReference>
<dbReference type="FunFam" id="2.60.210.10:FF:000017">
    <property type="entry name" value="TNF receptor-associated factor"/>
    <property type="match status" value="1"/>
</dbReference>
<feature type="domain" description="TRAF-type" evidence="10">
    <location>
        <begin position="138"/>
        <end position="182"/>
    </location>
</feature>
<feature type="zinc finger region" description="TRAF-type" evidence="7">
    <location>
        <begin position="192"/>
        <end position="240"/>
    </location>
</feature>
<feature type="domain" description="RING-type" evidence="8">
    <location>
        <begin position="56"/>
        <end position="95"/>
    </location>
</feature>
<keyword evidence="6 7" id="KW-0862">Zinc</keyword>
<dbReference type="GO" id="GO:0042981">
    <property type="term" value="P:regulation of apoptotic process"/>
    <property type="evidence" value="ECO:0007669"/>
    <property type="project" value="InterPro"/>
</dbReference>
<keyword evidence="5 7" id="KW-0863">Zinc-finger</keyword>
<dbReference type="InterPro" id="IPR049342">
    <property type="entry name" value="TRAF1-6_MATH_dom"/>
</dbReference>
<keyword evidence="2" id="KW-0963">Cytoplasm</keyword>
<dbReference type="GO" id="GO:0005737">
    <property type="term" value="C:cytoplasm"/>
    <property type="evidence" value="ECO:0007669"/>
    <property type="project" value="UniProtKB-SubCell"/>
</dbReference>
<dbReference type="SUPFAM" id="SSF49599">
    <property type="entry name" value="TRAF domain-like"/>
    <property type="match status" value="3"/>
</dbReference>
<dbReference type="PIRSF" id="PIRSF015614">
    <property type="entry name" value="TRAF"/>
    <property type="match status" value="1"/>
</dbReference>
<dbReference type="GO" id="GO:0007165">
    <property type="term" value="P:signal transduction"/>
    <property type="evidence" value="ECO:0007669"/>
    <property type="project" value="InterPro"/>
</dbReference>
<dbReference type="Pfam" id="PF21355">
    <property type="entry name" value="TRAF-mep_MATH"/>
    <property type="match status" value="1"/>
</dbReference>
<keyword evidence="14" id="KW-1185">Reference proteome</keyword>
<accession>A0A814HKH8</accession>
<evidence type="ECO:0000313" key="14">
    <source>
        <dbReference type="Proteomes" id="UP000663870"/>
    </source>
</evidence>
<dbReference type="EMBL" id="CAJNOH010000354">
    <property type="protein sequence ID" value="CAF1011313.1"/>
    <property type="molecule type" value="Genomic_DNA"/>
</dbReference>
<dbReference type="GO" id="GO:0043122">
    <property type="term" value="P:regulation of canonical NF-kappaB signal transduction"/>
    <property type="evidence" value="ECO:0007669"/>
    <property type="project" value="TreeGrafter"/>
</dbReference>
<dbReference type="AlphaFoldDB" id="A0A814HKH8"/>
<dbReference type="SMART" id="SM00061">
    <property type="entry name" value="MATH"/>
    <property type="match status" value="1"/>
</dbReference>
<evidence type="ECO:0000313" key="11">
    <source>
        <dbReference type="EMBL" id="CAF1011313.1"/>
    </source>
</evidence>
<dbReference type="CDD" id="cd00270">
    <property type="entry name" value="MATH_TRAF_C"/>
    <property type="match status" value="1"/>
</dbReference>
<gene>
    <name evidence="12" type="ORF">JXQ802_LOCUS42582</name>
    <name evidence="11" type="ORF">PYM288_LOCUS15121</name>
</gene>
<dbReference type="PANTHER" id="PTHR10131">
    <property type="entry name" value="TNF RECEPTOR ASSOCIATED FACTOR"/>
    <property type="match status" value="1"/>
</dbReference>
<dbReference type="PROSITE" id="PS50144">
    <property type="entry name" value="MATH"/>
    <property type="match status" value="1"/>
</dbReference>
<dbReference type="FunFam" id="3.30.40.10:FF:000121">
    <property type="entry name" value="TNF receptor-associated factor"/>
    <property type="match status" value="1"/>
</dbReference>
<keyword evidence="3 7" id="KW-0479">Metal-binding</keyword>
<evidence type="ECO:0000256" key="4">
    <source>
        <dbReference type="ARBA" id="ARBA00022737"/>
    </source>
</evidence>
<evidence type="ECO:0000256" key="7">
    <source>
        <dbReference type="PROSITE-ProRule" id="PRU00207"/>
    </source>
</evidence>
<dbReference type="PROSITE" id="PS50089">
    <property type="entry name" value="ZF_RING_2"/>
    <property type="match status" value="1"/>
</dbReference>
<dbReference type="Gene3D" id="3.30.40.10">
    <property type="entry name" value="Zinc/RING finger domain, C3HC4 (zinc finger)"/>
    <property type="match status" value="3"/>
</dbReference>
<sequence>MTESPVNIPVYDGSLASVRSSSSSVDRLRQITGLSRRKAELQPKWKNGELESKYRCSSCNNYLRFPIQFEVCGHHVCSSCLPDIMRIASRCPTCQQPIAKDKIVNDKDLEKEIQNLEVYCTNKEKGCDWFGILRNFPVHIETCGFILIDCLNECGAKFERRFLNKHQNEDCTKRTITCEFCKTSILFENEISHLNICPEFKIPCPNQCSTQEFSRQQIQNHLDNECSKQEISCPFHDCGCEYRANRTIITQHIKDSSGIHLNMAGKTISIQKQLLTLYEERSNEQKKWIELLARKINALEKTYGSQFIWKIDHYQERLQDARTNIKSTLFSPQFLTSRYGYRLALSICLWGDGKLKGKYVSLFICIHRGEYDSLLVWPFSHRVTFTLLDQCEDVNNCRHITCTIKPNICQENKPFLGRPITERNASFGCPKFIDMDTMTKFNYVKDDTIFIKVEVDNEEMIFI</sequence>
<feature type="zinc finger region" description="TRAF-type" evidence="7">
    <location>
        <begin position="138"/>
        <end position="182"/>
    </location>
</feature>
<name>A0A814HKH8_9BILA</name>
<evidence type="ECO:0000313" key="13">
    <source>
        <dbReference type="Proteomes" id="UP000663854"/>
    </source>
</evidence>
<dbReference type="PROSITE" id="PS50145">
    <property type="entry name" value="ZF_TRAF"/>
    <property type="match status" value="2"/>
</dbReference>
<dbReference type="InterPro" id="IPR001841">
    <property type="entry name" value="Znf_RING"/>
</dbReference>
<evidence type="ECO:0000256" key="1">
    <source>
        <dbReference type="ARBA" id="ARBA00004496"/>
    </source>
</evidence>
<evidence type="ECO:0000259" key="8">
    <source>
        <dbReference type="PROSITE" id="PS50089"/>
    </source>
</evidence>
<evidence type="ECO:0000256" key="5">
    <source>
        <dbReference type="ARBA" id="ARBA00022771"/>
    </source>
</evidence>
<comment type="caution">
    <text evidence="11">The sequence shown here is derived from an EMBL/GenBank/DDBJ whole genome shotgun (WGS) entry which is preliminary data.</text>
</comment>
<dbReference type="GO" id="GO:0008270">
    <property type="term" value="F:zinc ion binding"/>
    <property type="evidence" value="ECO:0007669"/>
    <property type="project" value="UniProtKB-KW"/>
</dbReference>
<dbReference type="Gene3D" id="2.60.210.10">
    <property type="entry name" value="Apoptosis, Tumor Necrosis Factor Receptor Associated Protein 2, Chain A"/>
    <property type="match status" value="1"/>
</dbReference>
<proteinExistence type="predicted"/>
<dbReference type="SUPFAM" id="SSF57850">
    <property type="entry name" value="RING/U-box"/>
    <property type="match status" value="1"/>
</dbReference>
<protein>
    <submittedName>
        <fullName evidence="11">Uncharacterized protein</fullName>
    </submittedName>
</protein>
<dbReference type="InterPro" id="IPR013083">
    <property type="entry name" value="Znf_RING/FYVE/PHD"/>
</dbReference>
<dbReference type="PANTHER" id="PTHR10131:SF151">
    <property type="entry name" value="TNF RECEPTOR ASSOCIATED FACTOR (TRAF) HOMOLOG"/>
    <property type="match status" value="1"/>
</dbReference>
<evidence type="ECO:0000256" key="6">
    <source>
        <dbReference type="ARBA" id="ARBA00022833"/>
    </source>
</evidence>
<evidence type="ECO:0000313" key="12">
    <source>
        <dbReference type="EMBL" id="CAF1535829.1"/>
    </source>
</evidence>
<dbReference type="InterPro" id="IPR012227">
    <property type="entry name" value="TNF_rcpt-assoc_TRAF_met"/>
</dbReference>
<dbReference type="InterPro" id="IPR001293">
    <property type="entry name" value="Znf_TRAF"/>
</dbReference>
<evidence type="ECO:0000256" key="2">
    <source>
        <dbReference type="ARBA" id="ARBA00022490"/>
    </source>
</evidence>
<dbReference type="Proteomes" id="UP000663870">
    <property type="component" value="Unassembled WGS sequence"/>
</dbReference>
<organism evidence="11 13">
    <name type="scientific">Rotaria sordida</name>
    <dbReference type="NCBI Taxonomy" id="392033"/>
    <lineage>
        <taxon>Eukaryota</taxon>
        <taxon>Metazoa</taxon>
        <taxon>Spiralia</taxon>
        <taxon>Gnathifera</taxon>
        <taxon>Rotifera</taxon>
        <taxon>Eurotatoria</taxon>
        <taxon>Bdelloidea</taxon>
        <taxon>Philodinida</taxon>
        <taxon>Philodinidae</taxon>
        <taxon>Rotaria</taxon>
    </lineage>
</organism>